<dbReference type="InterPro" id="IPR037294">
    <property type="entry name" value="ABC_BtuC-like"/>
</dbReference>
<name>A0ABX6SRT0_9ACTN</name>
<keyword evidence="4" id="KW-1003">Cell membrane</keyword>
<gene>
    <name evidence="9" type="ORF">H9L21_13655</name>
</gene>
<dbReference type="CDD" id="cd06550">
    <property type="entry name" value="TM_ABC_iron-siderophores_like"/>
    <property type="match status" value="1"/>
</dbReference>
<dbReference type="EMBL" id="CP060587">
    <property type="protein sequence ID" value="QNL94113.1"/>
    <property type="molecule type" value="Genomic_DNA"/>
</dbReference>
<feature type="transmembrane region" description="Helical" evidence="8">
    <location>
        <begin position="251"/>
        <end position="277"/>
    </location>
</feature>
<protein>
    <submittedName>
        <fullName evidence="9">Iron ABC transporter permease</fullName>
    </submittedName>
</protein>
<evidence type="ECO:0000256" key="2">
    <source>
        <dbReference type="ARBA" id="ARBA00007935"/>
    </source>
</evidence>
<feature type="transmembrane region" description="Helical" evidence="8">
    <location>
        <begin position="161"/>
        <end position="184"/>
    </location>
</feature>
<dbReference type="SUPFAM" id="SSF81345">
    <property type="entry name" value="ABC transporter involved in vitamin B12 uptake, BtuC"/>
    <property type="match status" value="1"/>
</dbReference>
<evidence type="ECO:0000256" key="8">
    <source>
        <dbReference type="SAM" id="Phobius"/>
    </source>
</evidence>
<comment type="subcellular location">
    <subcellularLocation>
        <location evidence="1">Cell membrane</location>
        <topology evidence="1">Multi-pass membrane protein</topology>
    </subcellularLocation>
</comment>
<evidence type="ECO:0000256" key="4">
    <source>
        <dbReference type="ARBA" id="ARBA00022475"/>
    </source>
</evidence>
<evidence type="ECO:0000313" key="9">
    <source>
        <dbReference type="EMBL" id="QNL94113.1"/>
    </source>
</evidence>
<feature type="transmembrane region" description="Helical" evidence="8">
    <location>
        <begin position="204"/>
        <end position="224"/>
    </location>
</feature>
<organism evidence="9 10">
    <name type="scientific">Aeromicrobium senzhongii</name>
    <dbReference type="NCBI Taxonomy" id="2663859"/>
    <lineage>
        <taxon>Bacteria</taxon>
        <taxon>Bacillati</taxon>
        <taxon>Actinomycetota</taxon>
        <taxon>Actinomycetes</taxon>
        <taxon>Propionibacteriales</taxon>
        <taxon>Nocardioidaceae</taxon>
        <taxon>Aeromicrobium</taxon>
    </lineage>
</organism>
<evidence type="ECO:0000256" key="5">
    <source>
        <dbReference type="ARBA" id="ARBA00022692"/>
    </source>
</evidence>
<keyword evidence="6 8" id="KW-1133">Transmembrane helix</keyword>
<evidence type="ECO:0000256" key="1">
    <source>
        <dbReference type="ARBA" id="ARBA00004651"/>
    </source>
</evidence>
<dbReference type="Proteomes" id="UP000515871">
    <property type="component" value="Chromosome"/>
</dbReference>
<keyword evidence="10" id="KW-1185">Reference proteome</keyword>
<feature type="transmembrane region" description="Helical" evidence="8">
    <location>
        <begin position="118"/>
        <end position="149"/>
    </location>
</feature>
<evidence type="ECO:0000313" key="10">
    <source>
        <dbReference type="Proteomes" id="UP000515871"/>
    </source>
</evidence>
<feature type="transmembrane region" description="Helical" evidence="8">
    <location>
        <begin position="77"/>
        <end position="98"/>
    </location>
</feature>
<comment type="similarity">
    <text evidence="2">Belongs to the binding-protein-dependent transport system permease family. FecCD subfamily.</text>
</comment>
<keyword evidence="3" id="KW-0813">Transport</keyword>
<evidence type="ECO:0000256" key="7">
    <source>
        <dbReference type="ARBA" id="ARBA00023136"/>
    </source>
</evidence>
<dbReference type="PANTHER" id="PTHR30472">
    <property type="entry name" value="FERRIC ENTEROBACTIN TRANSPORT SYSTEM PERMEASE PROTEIN"/>
    <property type="match status" value="1"/>
</dbReference>
<dbReference type="PANTHER" id="PTHR30472:SF24">
    <property type="entry name" value="FERRIC ENTEROBACTIN TRANSPORT SYSTEM PERMEASE PROTEIN FEPG"/>
    <property type="match status" value="1"/>
</dbReference>
<feature type="transmembrane region" description="Helical" evidence="8">
    <location>
        <begin position="289"/>
        <end position="306"/>
    </location>
</feature>
<reference evidence="9 10" key="1">
    <citation type="submission" date="2020-08" db="EMBL/GenBank/DDBJ databases">
        <title>Novel species in genus Aeromicrobium.</title>
        <authorList>
            <person name="Zhang G."/>
        </authorList>
    </citation>
    <scope>NUCLEOTIDE SEQUENCE [LARGE SCALE GENOMIC DNA]</scope>
    <source>
        <strain evidence="10">zg-629</strain>
    </source>
</reference>
<feature type="transmembrane region" description="Helical" evidence="8">
    <location>
        <begin position="24"/>
        <end position="47"/>
    </location>
</feature>
<evidence type="ECO:0000256" key="6">
    <source>
        <dbReference type="ARBA" id="ARBA00022989"/>
    </source>
</evidence>
<dbReference type="InterPro" id="IPR000522">
    <property type="entry name" value="ABC_transptr_permease_BtuC"/>
</dbReference>
<accession>A0ABX6SRT0</accession>
<dbReference type="Gene3D" id="1.10.3470.10">
    <property type="entry name" value="ABC transporter involved in vitamin B12 uptake, BtuC"/>
    <property type="match status" value="1"/>
</dbReference>
<sequence length="346" mass="35407">MTANRTTTATVRAVRMHGARRARFAIAGLAVLVAVLFLVSLSVGTPIYSPGDVWKVLTGQFVPGASFIVGELRLPRATLAAVAGACFGLAGVTFQTMLRNPLASPDIIGITNGANAAALFAIVVLGLSGLAVSLGAVAAGVATAAVIYALASSGAAVGTRLILVGIGIAAMLNSVTAYLLVYANEWDLSRAMRWLNGSLNLADWDGVALVAIPFVVLTPVLLLLGRRLMLLRLGEDLAAGLGVPVETTRRLLVLVAVALAAFATAATGPILFVAFMAGPIATRLVGHRGSLMVPSALVGAALVLAADLIGQYAFDARYPVGVITGALGAPFLIYLLIRTQRTGGSL</sequence>
<evidence type="ECO:0000256" key="3">
    <source>
        <dbReference type="ARBA" id="ARBA00022448"/>
    </source>
</evidence>
<feature type="transmembrane region" description="Helical" evidence="8">
    <location>
        <begin position="318"/>
        <end position="337"/>
    </location>
</feature>
<keyword evidence="7 8" id="KW-0472">Membrane</keyword>
<dbReference type="RefSeq" id="WP_154596458.1">
    <property type="nucleotide sequence ID" value="NZ_CP060587.1"/>
</dbReference>
<proteinExistence type="inferred from homology"/>
<dbReference type="Pfam" id="PF01032">
    <property type="entry name" value="FecCD"/>
    <property type="match status" value="1"/>
</dbReference>
<keyword evidence="5 8" id="KW-0812">Transmembrane</keyword>